<evidence type="ECO:0000313" key="3">
    <source>
        <dbReference type="EMBL" id="GAT69845.1"/>
    </source>
</evidence>
<proteinExistence type="inferred from homology"/>
<feature type="domain" description="UspA" evidence="2">
    <location>
        <begin position="149"/>
        <end position="282"/>
    </location>
</feature>
<organism evidence="3 4">
    <name type="scientific">Planomonospora sphaerica</name>
    <dbReference type="NCBI Taxonomy" id="161355"/>
    <lineage>
        <taxon>Bacteria</taxon>
        <taxon>Bacillati</taxon>
        <taxon>Actinomycetota</taxon>
        <taxon>Actinomycetes</taxon>
        <taxon>Streptosporangiales</taxon>
        <taxon>Streptosporangiaceae</taxon>
        <taxon>Planomonospora</taxon>
    </lineage>
</organism>
<gene>
    <name evidence="3" type="ORF">PS9374_05525</name>
</gene>
<dbReference type="Pfam" id="PF00582">
    <property type="entry name" value="Usp"/>
    <property type="match status" value="2"/>
</dbReference>
<dbReference type="STRING" id="161355.PS9374_05525"/>
<dbReference type="InterPro" id="IPR006015">
    <property type="entry name" value="Universal_stress_UspA"/>
</dbReference>
<dbReference type="Proteomes" id="UP000077701">
    <property type="component" value="Unassembled WGS sequence"/>
</dbReference>
<dbReference type="OrthoDB" id="9816117at2"/>
<evidence type="ECO:0000256" key="1">
    <source>
        <dbReference type="ARBA" id="ARBA00008791"/>
    </source>
</evidence>
<evidence type="ECO:0000259" key="2">
    <source>
        <dbReference type="Pfam" id="PF00582"/>
    </source>
</evidence>
<name>A0A161LPB2_9ACTN</name>
<comment type="caution">
    <text evidence="3">The sequence shown here is derived from an EMBL/GenBank/DDBJ whole genome shotgun (WGS) entry which is preliminary data.</text>
</comment>
<reference evidence="3 4" key="1">
    <citation type="journal article" date="2016" name="Genome Announc.">
        <title>Draft Genome Sequence of Planomonospora sphaerica JCM9374, a Rare Actinomycete.</title>
        <authorList>
            <person name="Dohra H."/>
            <person name="Suzuki T."/>
            <person name="Inoue Y."/>
            <person name="Kodani S."/>
        </authorList>
    </citation>
    <scope>NUCLEOTIDE SEQUENCE [LARGE SCALE GENOMIC DNA]</scope>
    <source>
        <strain evidence="3 4">JCM 9374</strain>
    </source>
</reference>
<keyword evidence="4" id="KW-1185">Reference proteome</keyword>
<reference evidence="4" key="2">
    <citation type="submission" date="2016-04" db="EMBL/GenBank/DDBJ databases">
        <title>Planomonospora sphaerica JCM9374 whole genome shotgun sequence.</title>
        <authorList>
            <person name="Suzuki T."/>
            <person name="Dohra H."/>
            <person name="Kodani S."/>
        </authorList>
    </citation>
    <scope>NUCLEOTIDE SEQUENCE [LARGE SCALE GENOMIC DNA]</scope>
    <source>
        <strain evidence="4">JCM 9374</strain>
    </source>
</reference>
<accession>A0A161LPB2</accession>
<dbReference type="PANTHER" id="PTHR46553:SF3">
    <property type="entry name" value="ADENINE NUCLEOTIDE ALPHA HYDROLASES-LIKE SUPERFAMILY PROTEIN"/>
    <property type="match status" value="1"/>
</dbReference>
<comment type="similarity">
    <text evidence="1">Belongs to the universal stress protein A family.</text>
</comment>
<evidence type="ECO:0000313" key="4">
    <source>
        <dbReference type="Proteomes" id="UP000077701"/>
    </source>
</evidence>
<dbReference type="InterPro" id="IPR006016">
    <property type="entry name" value="UspA"/>
</dbReference>
<protein>
    <submittedName>
        <fullName evidence="3">Universal stress protein UspA</fullName>
    </submittedName>
</protein>
<dbReference type="Gene3D" id="3.40.50.620">
    <property type="entry name" value="HUPs"/>
    <property type="match status" value="2"/>
</dbReference>
<feature type="domain" description="UspA" evidence="2">
    <location>
        <begin position="1"/>
        <end position="139"/>
    </location>
</feature>
<dbReference type="AlphaFoldDB" id="A0A161LPB2"/>
<dbReference type="SUPFAM" id="SSF52402">
    <property type="entry name" value="Adenine nucleotide alpha hydrolases-like"/>
    <property type="match status" value="2"/>
</dbReference>
<sequence length="286" mass="29988">MSDPVIVGTDGSAAGSAAVEWAADDAARVRAPLRIVFALDRSPYDIPRFSVREWGDALTRNAERVLAESEALVRERRPGIEVTTQMIEGAPAVVLRDQAAGATEVVVGSRGLGGFAGAVLGSVSTHVAGHARGPVVVVHAGSRTAHGEVAVGIDDSPQCDPALAYAFEQAASRGATLRALYVWQAPVHAYAPEIVYDMDEIRRAQYQVVADKLASWRQTYPQVKVIEDVRSGHPVEVLTAASEGADLVVVGSHGRGALGSLALGSVSRGVLHHARGTVAVVRSPRA</sequence>
<dbReference type="PANTHER" id="PTHR46553">
    <property type="entry name" value="ADENINE NUCLEOTIDE ALPHA HYDROLASES-LIKE SUPERFAMILY PROTEIN"/>
    <property type="match status" value="1"/>
</dbReference>
<dbReference type="EMBL" id="BDCX01000015">
    <property type="protein sequence ID" value="GAT69845.1"/>
    <property type="molecule type" value="Genomic_DNA"/>
</dbReference>
<dbReference type="PRINTS" id="PR01438">
    <property type="entry name" value="UNVRSLSTRESS"/>
</dbReference>
<dbReference type="InterPro" id="IPR014729">
    <property type="entry name" value="Rossmann-like_a/b/a_fold"/>
</dbReference>
<dbReference type="RefSeq" id="WP_068901613.1">
    <property type="nucleotide sequence ID" value="NZ_BDCX01000015.1"/>
</dbReference>